<evidence type="ECO:0000259" key="5">
    <source>
        <dbReference type="PROSITE" id="PS50842"/>
    </source>
</evidence>
<dbReference type="AlphaFoldDB" id="A0A151R1F8"/>
<dbReference type="PROSITE" id="PS50842">
    <property type="entry name" value="EXPANSIN_EG45"/>
    <property type="match status" value="1"/>
</dbReference>
<dbReference type="Gene3D" id="2.40.40.10">
    <property type="entry name" value="RlpA-like domain"/>
    <property type="match status" value="1"/>
</dbReference>
<protein>
    <submittedName>
        <fullName evidence="7">Expansin-B2</fullName>
    </submittedName>
</protein>
<evidence type="ECO:0000256" key="2">
    <source>
        <dbReference type="ARBA" id="ARBA00022525"/>
    </source>
</evidence>
<keyword evidence="4" id="KW-1133">Transmembrane helix</keyword>
<dbReference type="SUPFAM" id="SSF50685">
    <property type="entry name" value="Barwin-like endoglucanases"/>
    <property type="match status" value="1"/>
</dbReference>
<dbReference type="Pfam" id="PF01357">
    <property type="entry name" value="Expansin_C"/>
    <property type="match status" value="1"/>
</dbReference>
<dbReference type="PROSITE" id="PS51257">
    <property type="entry name" value="PROKAR_LIPOPROTEIN"/>
    <property type="match status" value="1"/>
</dbReference>
<dbReference type="EMBL" id="KQ484224">
    <property type="protein sequence ID" value="KYP36397.1"/>
    <property type="molecule type" value="Genomic_DNA"/>
</dbReference>
<evidence type="ECO:0000256" key="4">
    <source>
        <dbReference type="SAM" id="Phobius"/>
    </source>
</evidence>
<feature type="domain" description="Expansin-like EG45" evidence="5">
    <location>
        <begin position="84"/>
        <end position="192"/>
    </location>
</feature>
<dbReference type="PANTHER" id="PTHR31692">
    <property type="entry name" value="EXPANSIN-B3"/>
    <property type="match status" value="1"/>
</dbReference>
<proteinExistence type="inferred from homology"/>
<dbReference type="InterPro" id="IPR007118">
    <property type="entry name" value="Expan_Lol_pI"/>
</dbReference>
<dbReference type="InterPro" id="IPR007117">
    <property type="entry name" value="Expansin_CBD"/>
</dbReference>
<dbReference type="Proteomes" id="UP000075243">
    <property type="component" value="Unassembled WGS sequence"/>
</dbReference>
<dbReference type="CDD" id="cd22275">
    <property type="entry name" value="DPBB_EXPB_N"/>
    <property type="match status" value="1"/>
</dbReference>
<dbReference type="PRINTS" id="PR01225">
    <property type="entry name" value="EXPANSNFAMLY"/>
</dbReference>
<dbReference type="PANTHER" id="PTHR31692:SF56">
    <property type="entry name" value="EXPANSIN-B2-RELATED"/>
    <property type="match status" value="1"/>
</dbReference>
<dbReference type="GO" id="GO:0009653">
    <property type="term" value="P:anatomical structure morphogenesis"/>
    <property type="evidence" value="ECO:0007669"/>
    <property type="project" value="UniProtKB-ARBA"/>
</dbReference>
<keyword evidence="2" id="KW-0964">Secreted</keyword>
<name>A0A151R1F8_CAJCA</name>
<comment type="subcellular location">
    <subcellularLocation>
        <location evidence="1">Secreted</location>
    </subcellularLocation>
</comment>
<sequence length="293" mass="32088">MHQQTRFIPSSLLVFANSIMRVLSYMSFVVACYSLLLNHCHCLNLELLNVSKIKNEDAQWQNAAATWYGPPNGGGTDGKYYLTWGACGYGAAVENPPLSKMISAGGPSLFRGGRGCGACYEVKCRENGACSGNPVRVMISDECPGCNLQSLHFDLSGTAFGSMATPNNADNLRNAGQITIQYTRVACSFGKSMAFAIDGGSNPYYFATEIEYENGNGDLVDIELKQANSNTWLPMFRSQGSRWALNVGKLLQAPFSIKLTEDYGNNRNKTIVADTVIPYDWKPGQVYRSLINF</sequence>
<dbReference type="InterPro" id="IPR007112">
    <property type="entry name" value="Expansin/allergen_DPBB_dom"/>
</dbReference>
<dbReference type="InterPro" id="IPR005795">
    <property type="entry name" value="LolPI"/>
</dbReference>
<dbReference type="OMA" id="CIGNSAC"/>
<dbReference type="InterPro" id="IPR009009">
    <property type="entry name" value="RlpA-like_DPBB"/>
</dbReference>
<dbReference type="Pfam" id="PF03330">
    <property type="entry name" value="DPBB_1"/>
    <property type="match status" value="1"/>
</dbReference>
<reference evidence="7" key="1">
    <citation type="journal article" date="2012" name="Nat. Biotechnol.">
        <title>Draft genome sequence of pigeonpea (Cajanus cajan), an orphan legume crop of resource-poor farmers.</title>
        <authorList>
            <person name="Varshney R.K."/>
            <person name="Chen W."/>
            <person name="Li Y."/>
            <person name="Bharti A.K."/>
            <person name="Saxena R.K."/>
            <person name="Schlueter J.A."/>
            <person name="Donoghue M.T."/>
            <person name="Azam S."/>
            <person name="Fan G."/>
            <person name="Whaley A.M."/>
            <person name="Farmer A.D."/>
            <person name="Sheridan J."/>
            <person name="Iwata A."/>
            <person name="Tuteja R."/>
            <person name="Penmetsa R.V."/>
            <person name="Wu W."/>
            <person name="Upadhyaya H.D."/>
            <person name="Yang S.P."/>
            <person name="Shah T."/>
            <person name="Saxena K.B."/>
            <person name="Michael T."/>
            <person name="McCombie W.R."/>
            <person name="Yang B."/>
            <person name="Zhang G."/>
            <person name="Yang H."/>
            <person name="Wang J."/>
            <person name="Spillane C."/>
            <person name="Cook D.R."/>
            <person name="May G.D."/>
            <person name="Xu X."/>
            <person name="Jackson S.A."/>
        </authorList>
    </citation>
    <scope>NUCLEOTIDE SEQUENCE [LARGE SCALE GENOMIC DNA]</scope>
</reference>
<evidence type="ECO:0000259" key="6">
    <source>
        <dbReference type="PROSITE" id="PS50843"/>
    </source>
</evidence>
<dbReference type="Gramene" id="C.cajan_37643.t">
    <property type="protein sequence ID" value="C.cajan_37643.t"/>
    <property type="gene ID" value="C.cajan_37643"/>
</dbReference>
<keyword evidence="8" id="KW-1185">Reference proteome</keyword>
<comment type="similarity">
    <text evidence="3">Belongs to the expansin family.</text>
</comment>
<accession>A0A151R1F8</accession>
<gene>
    <name evidence="7" type="ORF">KK1_042503</name>
</gene>
<dbReference type="SUPFAM" id="SSF49590">
    <property type="entry name" value="PHL pollen allergen"/>
    <property type="match status" value="1"/>
</dbReference>
<dbReference type="Gene3D" id="2.60.40.760">
    <property type="entry name" value="Expansin, cellulose-binding-like domain"/>
    <property type="match status" value="1"/>
</dbReference>
<evidence type="ECO:0000313" key="8">
    <source>
        <dbReference type="Proteomes" id="UP000075243"/>
    </source>
</evidence>
<feature type="transmembrane region" description="Helical" evidence="4">
    <location>
        <begin position="12"/>
        <end position="36"/>
    </location>
</feature>
<keyword evidence="4" id="KW-0472">Membrane</keyword>
<dbReference type="InterPro" id="IPR036749">
    <property type="entry name" value="Expansin_CBD_sf"/>
</dbReference>
<dbReference type="PROSITE" id="PS50843">
    <property type="entry name" value="EXPANSIN_CBD"/>
    <property type="match status" value="1"/>
</dbReference>
<dbReference type="SMART" id="SM00837">
    <property type="entry name" value="DPBB_1"/>
    <property type="match status" value="1"/>
</dbReference>
<organism evidence="7 8">
    <name type="scientific">Cajanus cajan</name>
    <name type="common">Pigeon pea</name>
    <name type="synonym">Cajanus indicus</name>
    <dbReference type="NCBI Taxonomy" id="3821"/>
    <lineage>
        <taxon>Eukaryota</taxon>
        <taxon>Viridiplantae</taxon>
        <taxon>Streptophyta</taxon>
        <taxon>Embryophyta</taxon>
        <taxon>Tracheophyta</taxon>
        <taxon>Spermatophyta</taxon>
        <taxon>Magnoliopsida</taxon>
        <taxon>eudicotyledons</taxon>
        <taxon>Gunneridae</taxon>
        <taxon>Pentapetalae</taxon>
        <taxon>rosids</taxon>
        <taxon>fabids</taxon>
        <taxon>Fabales</taxon>
        <taxon>Fabaceae</taxon>
        <taxon>Papilionoideae</taxon>
        <taxon>50 kb inversion clade</taxon>
        <taxon>NPAAA clade</taxon>
        <taxon>indigoferoid/millettioid clade</taxon>
        <taxon>Phaseoleae</taxon>
        <taxon>Cajanus</taxon>
    </lineage>
</organism>
<evidence type="ECO:0000256" key="1">
    <source>
        <dbReference type="ARBA" id="ARBA00004613"/>
    </source>
</evidence>
<evidence type="ECO:0000313" key="7">
    <source>
        <dbReference type="EMBL" id="KYP36397.1"/>
    </source>
</evidence>
<dbReference type="GO" id="GO:0005576">
    <property type="term" value="C:extracellular region"/>
    <property type="evidence" value="ECO:0007669"/>
    <property type="project" value="UniProtKB-SubCell"/>
</dbReference>
<keyword evidence="4" id="KW-0812">Transmembrane</keyword>
<evidence type="ECO:0000256" key="3">
    <source>
        <dbReference type="RuleBase" id="RU003460"/>
    </source>
</evidence>
<dbReference type="InterPro" id="IPR036908">
    <property type="entry name" value="RlpA-like_sf"/>
</dbReference>
<dbReference type="PRINTS" id="PR00829">
    <property type="entry name" value="LOLP1ALLERGN"/>
</dbReference>
<feature type="domain" description="Expansin-like CBD" evidence="6">
    <location>
        <begin position="204"/>
        <end position="289"/>
    </location>
</feature>